<keyword evidence="2" id="KW-0732">Signal</keyword>
<name>A0A813ETY0_POLGL</name>
<evidence type="ECO:0000313" key="3">
    <source>
        <dbReference type="EMBL" id="CAE8604174.1"/>
    </source>
</evidence>
<feature type="transmembrane region" description="Helical" evidence="1">
    <location>
        <begin position="115"/>
        <end position="134"/>
    </location>
</feature>
<evidence type="ECO:0000256" key="2">
    <source>
        <dbReference type="SAM" id="SignalP"/>
    </source>
</evidence>
<sequence length="441" mass="47260">MPVMPPLLLVVISCVLLAATAFDACDTEEARGGCAAEAADSEASWLLQVQSPGPAARSPRSLVVGSNLTSWPAAGVLHGWADHVTSLWKQGQVSALQLATSGRAAAKSLDWADSVVLLSSVIFVSIVIGFFAFCMMQASLRDFGAGSADNVSECQSGRSAQSARPVSWALPTAEVTEDSMPTLCRKMVSSNRDKPIMVPLGPIKAGGAWAVNVVGVASRQKIFTARLLHDGEKKHDRSRVELWSFGARGQLLASIDSLLNIFYPDGAHFGKLHRVEESYMLEETNGREPRWSMGPEDDGTLAVVWLPKGTSRVPEQFAATERKRQVLAQLLGRGLEKLGKLVRRQSSRGPVIATVAQPHGSNDDRLELDSISGVDLVLVLLCTLGVIAFDQVMEKHEPHSHRGHLQGDKDAIYNNLPLGFASTSTEASDAPSSNSKAMFGA</sequence>
<protein>
    <recommendedName>
        <fullName evidence="5">Anaphase-promoting complex subunit 1</fullName>
    </recommendedName>
</protein>
<keyword evidence="1" id="KW-0472">Membrane</keyword>
<evidence type="ECO:0008006" key="5">
    <source>
        <dbReference type="Google" id="ProtNLM"/>
    </source>
</evidence>
<evidence type="ECO:0000256" key="1">
    <source>
        <dbReference type="SAM" id="Phobius"/>
    </source>
</evidence>
<keyword evidence="1" id="KW-1133">Transmembrane helix</keyword>
<reference evidence="3" key="1">
    <citation type="submission" date="2021-02" db="EMBL/GenBank/DDBJ databases">
        <authorList>
            <person name="Dougan E. K."/>
            <person name="Rhodes N."/>
            <person name="Thang M."/>
            <person name="Chan C."/>
        </authorList>
    </citation>
    <scope>NUCLEOTIDE SEQUENCE</scope>
</reference>
<evidence type="ECO:0000313" key="4">
    <source>
        <dbReference type="Proteomes" id="UP000654075"/>
    </source>
</evidence>
<dbReference type="EMBL" id="CAJNNV010016106">
    <property type="protein sequence ID" value="CAE8604174.1"/>
    <property type="molecule type" value="Genomic_DNA"/>
</dbReference>
<accession>A0A813ETY0</accession>
<gene>
    <name evidence="3" type="ORF">PGLA1383_LOCUS22356</name>
</gene>
<feature type="chain" id="PRO_5032405151" description="Anaphase-promoting complex subunit 1" evidence="2">
    <location>
        <begin position="22"/>
        <end position="441"/>
    </location>
</feature>
<keyword evidence="1" id="KW-0812">Transmembrane</keyword>
<dbReference type="AlphaFoldDB" id="A0A813ETY0"/>
<proteinExistence type="predicted"/>
<dbReference type="Proteomes" id="UP000654075">
    <property type="component" value="Unassembled WGS sequence"/>
</dbReference>
<feature type="signal peptide" evidence="2">
    <location>
        <begin position="1"/>
        <end position="21"/>
    </location>
</feature>
<organism evidence="3 4">
    <name type="scientific">Polarella glacialis</name>
    <name type="common">Dinoflagellate</name>
    <dbReference type="NCBI Taxonomy" id="89957"/>
    <lineage>
        <taxon>Eukaryota</taxon>
        <taxon>Sar</taxon>
        <taxon>Alveolata</taxon>
        <taxon>Dinophyceae</taxon>
        <taxon>Suessiales</taxon>
        <taxon>Suessiaceae</taxon>
        <taxon>Polarella</taxon>
    </lineage>
</organism>
<comment type="caution">
    <text evidence="3">The sequence shown here is derived from an EMBL/GenBank/DDBJ whole genome shotgun (WGS) entry which is preliminary data.</text>
</comment>
<keyword evidence="4" id="KW-1185">Reference proteome</keyword>